<name>A0A1S2YT24_CICAR</name>
<dbReference type="InterPro" id="IPR032675">
    <property type="entry name" value="LRR_dom_sf"/>
</dbReference>
<evidence type="ECO:0000256" key="2">
    <source>
        <dbReference type="ARBA" id="ARBA00022737"/>
    </source>
</evidence>
<dbReference type="GO" id="GO:0005737">
    <property type="term" value="C:cytoplasm"/>
    <property type="evidence" value="ECO:0007669"/>
    <property type="project" value="TreeGrafter"/>
</dbReference>
<dbReference type="KEGG" id="cam:101498119"/>
<evidence type="ECO:0000313" key="7">
    <source>
        <dbReference type="RefSeq" id="XP_027192181.1"/>
    </source>
</evidence>
<dbReference type="AlphaFoldDB" id="A0A1S2YT24"/>
<protein>
    <submittedName>
        <fullName evidence="7 8">Plant intracellular Ras-group-related LRR protein 5</fullName>
    </submittedName>
</protein>
<dbReference type="SMART" id="SM00364">
    <property type="entry name" value="LRR_BAC"/>
    <property type="match status" value="10"/>
</dbReference>
<comment type="similarity">
    <text evidence="3">Belongs to the SHOC2 family.</text>
</comment>
<dbReference type="InterPro" id="IPR055414">
    <property type="entry name" value="LRR_R13L4/SHOC2-like"/>
</dbReference>
<dbReference type="OrthoDB" id="1668230at2759"/>
<dbReference type="Proteomes" id="UP000087171">
    <property type="component" value="Chromosome Ca7"/>
</dbReference>
<sequence length="561" mass="62548">MIEIQTSKMDSSSISVTVQEIMKIHRSLPARPKTEEVEAAMTVVENAEREEASRLEALSSSARKNKGSSSMAEEDIFAILQEMKKSIICFQCKEKKREAIKLLELENVHVLFDELILRASNCVSGPNFVTGPSKAHTASVSVSSSGLLNKETVNIKKPLELKLLSRDDSYLNTNKVKSRFYNDAYGIGHNIESSMKHASTSGKEYGGGENKLSLIKLANLIEVCAKKGARELKLQNKLMDTVDWLPDSLGKLSSLITLDLSQNRIITLPFTITTLSSLTHLDLHSNRITDLPDSFEGIINLIHLNISGNMLQSLPPSLTKLVHLKELYLNSNQLSSLPDSIGSLVSLKVLNVETNDIEEIPHSIGNCCSLKELCCDYNKLKALPEAVGKIQSLEILSVRYNNVKQLPTTMSCLVNLKELNVSFNEIEFVPESLCFATNLVKMNVGNNFADMRSLPRSIGNLEMLEELDISNNQIRVLPDSFRMLTRLKILKVEENPLEVPPRNIAEKGAQAVVQYMAELVEKGDVKSQPLIRQKKSWADQICFFSKSNKRKRDGVDNYVKA</sequence>
<keyword evidence="6" id="KW-1185">Reference proteome</keyword>
<dbReference type="STRING" id="3827.A0A1S2YT24"/>
<gene>
    <name evidence="7 8" type="primary">LOC101498119</name>
</gene>
<proteinExistence type="inferred from homology"/>
<feature type="domain" description="Disease resistance R13L4/SHOC-2-like LRR" evidence="5">
    <location>
        <begin position="317"/>
        <end position="426"/>
    </location>
</feature>
<comment type="function">
    <text evidence="4">Leucine-rich repeat protein that likely mediates protein interactions, possibly in the context of signal transduction.</text>
</comment>
<evidence type="ECO:0000256" key="3">
    <source>
        <dbReference type="ARBA" id="ARBA00023786"/>
    </source>
</evidence>
<dbReference type="InterPro" id="IPR025875">
    <property type="entry name" value="Leu-rich_rpt_4"/>
</dbReference>
<reference evidence="7 8" key="2">
    <citation type="submission" date="2025-04" db="UniProtKB">
        <authorList>
            <consortium name="RefSeq"/>
        </authorList>
    </citation>
    <scope>IDENTIFICATION</scope>
    <source>
        <tissue evidence="7 8">Etiolated seedlings</tissue>
    </source>
</reference>
<evidence type="ECO:0000256" key="4">
    <source>
        <dbReference type="ARBA" id="ARBA00037519"/>
    </source>
</evidence>
<dbReference type="PaxDb" id="3827-XP_004509465.1"/>
<evidence type="ECO:0000313" key="8">
    <source>
        <dbReference type="RefSeq" id="XP_027192182.1"/>
    </source>
</evidence>
<dbReference type="RefSeq" id="XP_027192181.1">
    <property type="nucleotide sequence ID" value="XM_027336380.1"/>
</dbReference>
<dbReference type="PANTHER" id="PTHR48051:SF1">
    <property type="entry name" value="RAS SUPPRESSOR PROTEIN 1"/>
    <property type="match status" value="1"/>
</dbReference>
<dbReference type="RefSeq" id="XP_073226823.1">
    <property type="nucleotide sequence ID" value="XM_073370722.1"/>
</dbReference>
<dbReference type="InterPro" id="IPR001611">
    <property type="entry name" value="Leu-rich_rpt"/>
</dbReference>
<dbReference type="InterPro" id="IPR003591">
    <property type="entry name" value="Leu-rich_rpt_typical-subtyp"/>
</dbReference>
<dbReference type="Gene3D" id="3.80.10.10">
    <property type="entry name" value="Ribonuclease Inhibitor"/>
    <property type="match status" value="3"/>
</dbReference>
<organism evidence="6 8">
    <name type="scientific">Cicer arietinum</name>
    <name type="common">Chickpea</name>
    <name type="synonym">Garbanzo</name>
    <dbReference type="NCBI Taxonomy" id="3827"/>
    <lineage>
        <taxon>Eukaryota</taxon>
        <taxon>Viridiplantae</taxon>
        <taxon>Streptophyta</taxon>
        <taxon>Embryophyta</taxon>
        <taxon>Tracheophyta</taxon>
        <taxon>Spermatophyta</taxon>
        <taxon>Magnoliopsida</taxon>
        <taxon>eudicotyledons</taxon>
        <taxon>Gunneridae</taxon>
        <taxon>Pentapetalae</taxon>
        <taxon>rosids</taxon>
        <taxon>fabids</taxon>
        <taxon>Fabales</taxon>
        <taxon>Fabaceae</taxon>
        <taxon>Papilionoideae</taxon>
        <taxon>50 kb inversion clade</taxon>
        <taxon>NPAAA clade</taxon>
        <taxon>Hologalegina</taxon>
        <taxon>IRL clade</taxon>
        <taxon>Cicereae</taxon>
        <taxon>Cicer</taxon>
    </lineage>
</organism>
<dbReference type="GeneID" id="101498119"/>
<dbReference type="RefSeq" id="XP_027192182.1">
    <property type="nucleotide sequence ID" value="XM_027336381.1"/>
</dbReference>
<dbReference type="FunFam" id="3.80.10.10:FF:000405">
    <property type="entry name" value="Plant intracellular Ras-group-related LRR protein 4"/>
    <property type="match status" value="1"/>
</dbReference>
<dbReference type="eggNOG" id="KOG0619">
    <property type="taxonomic scope" value="Eukaryota"/>
</dbReference>
<dbReference type="Pfam" id="PF12799">
    <property type="entry name" value="LRR_4"/>
    <property type="match status" value="1"/>
</dbReference>
<reference evidence="6" key="1">
    <citation type="journal article" date="2013" name="Nat. Biotechnol.">
        <title>Draft genome sequence of chickpea (Cicer arietinum) provides a resource for trait improvement.</title>
        <authorList>
            <person name="Varshney R.K."/>
            <person name="Song C."/>
            <person name="Saxena R.K."/>
            <person name="Azam S."/>
            <person name="Yu S."/>
            <person name="Sharpe A.G."/>
            <person name="Cannon S."/>
            <person name="Baek J."/>
            <person name="Rosen B.D."/>
            <person name="Tar'an B."/>
            <person name="Millan T."/>
            <person name="Zhang X."/>
            <person name="Ramsay L.D."/>
            <person name="Iwata A."/>
            <person name="Wang Y."/>
            <person name="Nelson W."/>
            <person name="Farmer A.D."/>
            <person name="Gaur P.M."/>
            <person name="Soderlund C."/>
            <person name="Penmetsa R.V."/>
            <person name="Xu C."/>
            <person name="Bharti A.K."/>
            <person name="He W."/>
            <person name="Winter P."/>
            <person name="Zhao S."/>
            <person name="Hane J.K."/>
            <person name="Carrasquilla-Garcia N."/>
            <person name="Condie J.A."/>
            <person name="Upadhyaya H.D."/>
            <person name="Luo M.C."/>
            <person name="Thudi M."/>
            <person name="Gowda C.L."/>
            <person name="Singh N.P."/>
            <person name="Lichtenzveig J."/>
            <person name="Gali K.K."/>
            <person name="Rubio J."/>
            <person name="Nadarajan N."/>
            <person name="Dolezel J."/>
            <person name="Bansal K.C."/>
            <person name="Xu X."/>
            <person name="Edwards D."/>
            <person name="Zhang G."/>
            <person name="Kahl G."/>
            <person name="Gil J."/>
            <person name="Singh K.B."/>
            <person name="Datta S.K."/>
            <person name="Jackson S.A."/>
            <person name="Wang J."/>
            <person name="Cook D.R."/>
        </authorList>
    </citation>
    <scope>NUCLEOTIDE SEQUENCE [LARGE SCALE GENOMIC DNA]</scope>
    <source>
        <strain evidence="6">cv. CDC Frontier</strain>
    </source>
</reference>
<dbReference type="Pfam" id="PF00560">
    <property type="entry name" value="LRR_1"/>
    <property type="match status" value="1"/>
</dbReference>
<evidence type="ECO:0000313" key="6">
    <source>
        <dbReference type="Proteomes" id="UP000087171"/>
    </source>
</evidence>
<accession>A0A1S2YT24</accession>
<dbReference type="PANTHER" id="PTHR48051">
    <property type="match status" value="1"/>
</dbReference>
<dbReference type="SUPFAM" id="SSF52058">
    <property type="entry name" value="L domain-like"/>
    <property type="match status" value="1"/>
</dbReference>
<keyword evidence="1" id="KW-0433">Leucine-rich repeat</keyword>
<evidence type="ECO:0000259" key="5">
    <source>
        <dbReference type="Pfam" id="PF23598"/>
    </source>
</evidence>
<keyword evidence="2" id="KW-0677">Repeat</keyword>
<dbReference type="PROSITE" id="PS51450">
    <property type="entry name" value="LRR"/>
    <property type="match status" value="4"/>
</dbReference>
<dbReference type="InterPro" id="IPR050216">
    <property type="entry name" value="LRR_domain-containing"/>
</dbReference>
<dbReference type="SMART" id="SM00369">
    <property type="entry name" value="LRR_TYP"/>
    <property type="match status" value="9"/>
</dbReference>
<dbReference type="Pfam" id="PF23598">
    <property type="entry name" value="LRR_14"/>
    <property type="match status" value="1"/>
</dbReference>
<evidence type="ECO:0000256" key="1">
    <source>
        <dbReference type="ARBA" id="ARBA00022614"/>
    </source>
</evidence>